<sequence length="632" mass="68932">MINSISYGDFELKHSAVLFGANSNEALPRFLSSKDVVELCTSNKHVFSLLNQSLRCFNLKLPTGSIDSIRGCRGLLQRFSKGLSKLCVVFSDAEQKDPNVESDQDPDAGMELQMKSFVDILEGCHLLYLRELCLSQAGLDDDWLFLSDAEDLKFSPTHLSALHRALPHLAWLQTLSVSTTESVRKLRELWPELVMHFSLRFGVFKQVRIAKKLKQLSVRSLRAHVRKYDRNLLYKEEVVRALASPALEEIHIHGAYKGAGGDDLCVMLGQRCPKIRVIDFKTDSPFSLDGDGLHVSDGGLQALSNAIKLEDFTASLCHDTGWRDDGASGTGEEPGIVRFLRLPRLKFVGLLGGLRGPIPQAATEAIGSSPTLERLWLPRVELDSSCLAAVSRAPALKYLHCSFRKRTPDSSEGARDHMPEKTTAWGGVVKGGSPWHVLESIDLQLSDKVNSLGSAVVTALCSAPALKEVTLKETYGVHGSLSLEAAESLGLGASLEVVSLTGYKGEWGGEGEIRHDRGPRCGSLQIAAICRAPKLRKLEIEESVVGYSMRLSLEAAKSIGECRALEELTLDGVVCGSEEVVAICRTPKLRDLSLKEHTPSIRVLFQEAAEAIGGGQSLESVNISPGAVYQVP</sequence>
<accession>A0A0G4FTK4</accession>
<gene>
    <name evidence="1" type="ORF">Cvel_18563</name>
</gene>
<dbReference type="InterPro" id="IPR032675">
    <property type="entry name" value="LRR_dom_sf"/>
</dbReference>
<dbReference type="AlphaFoldDB" id="A0A0G4FTK4"/>
<evidence type="ECO:0000313" key="1">
    <source>
        <dbReference type="EMBL" id="CEM17689.1"/>
    </source>
</evidence>
<proteinExistence type="predicted"/>
<dbReference type="EMBL" id="CDMZ01000602">
    <property type="protein sequence ID" value="CEM17689.1"/>
    <property type="molecule type" value="Genomic_DNA"/>
</dbReference>
<dbReference type="Gene3D" id="3.80.10.10">
    <property type="entry name" value="Ribonuclease Inhibitor"/>
    <property type="match status" value="2"/>
</dbReference>
<name>A0A0G4FTK4_9ALVE</name>
<reference evidence="1" key="1">
    <citation type="submission" date="2014-11" db="EMBL/GenBank/DDBJ databases">
        <authorList>
            <person name="Otto D Thomas"/>
            <person name="Naeem Raeece"/>
        </authorList>
    </citation>
    <scope>NUCLEOTIDE SEQUENCE</scope>
</reference>
<dbReference type="SUPFAM" id="SSF52047">
    <property type="entry name" value="RNI-like"/>
    <property type="match status" value="1"/>
</dbReference>
<protein>
    <submittedName>
        <fullName evidence="1">Uncharacterized protein</fullName>
    </submittedName>
</protein>
<dbReference type="VEuPathDB" id="CryptoDB:Cvel_18563"/>
<organism evidence="1">
    <name type="scientific">Chromera velia CCMP2878</name>
    <dbReference type="NCBI Taxonomy" id="1169474"/>
    <lineage>
        <taxon>Eukaryota</taxon>
        <taxon>Sar</taxon>
        <taxon>Alveolata</taxon>
        <taxon>Colpodellida</taxon>
        <taxon>Chromeraceae</taxon>
        <taxon>Chromera</taxon>
    </lineage>
</organism>